<name>A0ACB8S6F7_9AGAM</name>
<organism evidence="1 2">
    <name type="scientific">Auriscalpium vulgare</name>
    <dbReference type="NCBI Taxonomy" id="40419"/>
    <lineage>
        <taxon>Eukaryota</taxon>
        <taxon>Fungi</taxon>
        <taxon>Dikarya</taxon>
        <taxon>Basidiomycota</taxon>
        <taxon>Agaricomycotina</taxon>
        <taxon>Agaricomycetes</taxon>
        <taxon>Russulales</taxon>
        <taxon>Auriscalpiaceae</taxon>
        <taxon>Auriscalpium</taxon>
    </lineage>
</organism>
<evidence type="ECO:0000313" key="1">
    <source>
        <dbReference type="EMBL" id="KAI0052069.1"/>
    </source>
</evidence>
<reference evidence="1" key="2">
    <citation type="journal article" date="2022" name="New Phytol.">
        <title>Evolutionary transition to the ectomycorrhizal habit in the genomes of a hyperdiverse lineage of mushroom-forming fungi.</title>
        <authorList>
            <person name="Looney B."/>
            <person name="Miyauchi S."/>
            <person name="Morin E."/>
            <person name="Drula E."/>
            <person name="Courty P.E."/>
            <person name="Kohler A."/>
            <person name="Kuo A."/>
            <person name="LaButti K."/>
            <person name="Pangilinan J."/>
            <person name="Lipzen A."/>
            <person name="Riley R."/>
            <person name="Andreopoulos W."/>
            <person name="He G."/>
            <person name="Johnson J."/>
            <person name="Nolan M."/>
            <person name="Tritt A."/>
            <person name="Barry K.W."/>
            <person name="Grigoriev I.V."/>
            <person name="Nagy L.G."/>
            <person name="Hibbett D."/>
            <person name="Henrissat B."/>
            <person name="Matheny P.B."/>
            <person name="Labbe J."/>
            <person name="Martin F.M."/>
        </authorList>
    </citation>
    <scope>NUCLEOTIDE SEQUENCE</scope>
    <source>
        <strain evidence="1">FP105234-sp</strain>
    </source>
</reference>
<dbReference type="EMBL" id="MU275847">
    <property type="protein sequence ID" value="KAI0052069.1"/>
    <property type="molecule type" value="Genomic_DNA"/>
</dbReference>
<protein>
    <submittedName>
        <fullName evidence="1">Uncharacterized protein</fullName>
    </submittedName>
</protein>
<keyword evidence="2" id="KW-1185">Reference proteome</keyword>
<reference evidence="1" key="1">
    <citation type="submission" date="2021-02" db="EMBL/GenBank/DDBJ databases">
        <authorList>
            <consortium name="DOE Joint Genome Institute"/>
            <person name="Ahrendt S."/>
            <person name="Looney B.P."/>
            <person name="Miyauchi S."/>
            <person name="Morin E."/>
            <person name="Drula E."/>
            <person name="Courty P.E."/>
            <person name="Chicoki N."/>
            <person name="Fauchery L."/>
            <person name="Kohler A."/>
            <person name="Kuo A."/>
            <person name="Labutti K."/>
            <person name="Pangilinan J."/>
            <person name="Lipzen A."/>
            <person name="Riley R."/>
            <person name="Andreopoulos W."/>
            <person name="He G."/>
            <person name="Johnson J."/>
            <person name="Barry K.W."/>
            <person name="Grigoriev I.V."/>
            <person name="Nagy L."/>
            <person name="Hibbett D."/>
            <person name="Henrissat B."/>
            <person name="Matheny P.B."/>
            <person name="Labbe J."/>
            <person name="Martin F."/>
        </authorList>
    </citation>
    <scope>NUCLEOTIDE SEQUENCE</scope>
    <source>
        <strain evidence="1">FP105234-sp</strain>
    </source>
</reference>
<dbReference type="Proteomes" id="UP000814033">
    <property type="component" value="Unassembled WGS sequence"/>
</dbReference>
<sequence length="294" mass="33536">MLAASARLAQPVRTLKRQIPRRYGSARHVSDVVKEAEPAAPTIPPLQRPLGIPEVPTTAAKSWSQKSKDFLNQEKQLEKRRHLVKEASTGYFYDLHMTRVHGGKTWMAPNVLIREDKALYFPNIMGNRLDNGEQTHTTHLFPGKVTVVAMLSTKISELHAKSYVRRVNEEYSQYPTYQYMQINLQENVLKSILVNLFLTSLRRNIPTHLQPTYIVSRQNMEYVREQLGMINSRIGYVYLVDEKMRVRWAACADAKNEEEQALIRGVGVLLKRHTKKGMAVGAKQPPELSPSSTS</sequence>
<proteinExistence type="predicted"/>
<gene>
    <name evidence="1" type="ORF">FA95DRAFT_1580191</name>
</gene>
<evidence type="ECO:0000313" key="2">
    <source>
        <dbReference type="Proteomes" id="UP000814033"/>
    </source>
</evidence>
<comment type="caution">
    <text evidence="1">The sequence shown here is derived from an EMBL/GenBank/DDBJ whole genome shotgun (WGS) entry which is preliminary data.</text>
</comment>
<accession>A0ACB8S6F7</accession>